<proteinExistence type="predicted"/>
<organism evidence="1">
    <name type="scientific">Catovirus CTV1</name>
    <dbReference type="NCBI Taxonomy" id="1977631"/>
    <lineage>
        <taxon>Viruses</taxon>
        <taxon>Varidnaviria</taxon>
        <taxon>Bamfordvirae</taxon>
        <taxon>Nucleocytoviricota</taxon>
        <taxon>Megaviricetes</taxon>
        <taxon>Imitervirales</taxon>
        <taxon>Mimiviridae</taxon>
        <taxon>Klosneuvirinae</taxon>
        <taxon>Catovirus</taxon>
    </lineage>
</organism>
<evidence type="ECO:0000313" key="1">
    <source>
        <dbReference type="EMBL" id="ARF07969.1"/>
    </source>
</evidence>
<name>A0A1V0S8D8_9VIRU</name>
<gene>
    <name evidence="1" type="ORF">Catovirus_1_19</name>
</gene>
<reference evidence="1" key="1">
    <citation type="journal article" date="2017" name="Science">
        <title>Giant viruses with an expanded complement of translation system components.</title>
        <authorList>
            <person name="Schulz F."/>
            <person name="Yutin N."/>
            <person name="Ivanova N.N."/>
            <person name="Ortega D.R."/>
            <person name="Lee T.K."/>
            <person name="Vierheilig J."/>
            <person name="Daims H."/>
            <person name="Horn M."/>
            <person name="Wagner M."/>
            <person name="Jensen G.J."/>
            <person name="Kyrpides N.C."/>
            <person name="Koonin E.V."/>
            <person name="Woyke T."/>
        </authorList>
    </citation>
    <scope>NUCLEOTIDE SEQUENCE</scope>
    <source>
        <strain evidence="1">CTV1</strain>
    </source>
</reference>
<accession>A0A1V0S8D8</accession>
<protein>
    <submittedName>
        <fullName evidence="1">Uncharacterized protein</fullName>
    </submittedName>
</protein>
<sequence>MMRNNHTLRKQYYTVDFDETHGKHRSTLIKHIDYWPYANKTEYDNESGFYRSFSFYTKFINPIGEPKCRQKRNDKRRTAANTYYVNDGLFKDKSYLQCNHKYMTYKNRNRKHNRRNIFYAIEDGRD</sequence>
<dbReference type="EMBL" id="KY684083">
    <property type="protein sequence ID" value="ARF07969.1"/>
    <property type="molecule type" value="Genomic_DNA"/>
</dbReference>